<evidence type="ECO:0000313" key="2">
    <source>
        <dbReference type="Proteomes" id="UP000309997"/>
    </source>
</evidence>
<gene>
    <name evidence="1" type="ORF">D5086_018042</name>
</gene>
<organism evidence="1 2">
    <name type="scientific">Populus alba</name>
    <name type="common">White poplar</name>
    <dbReference type="NCBI Taxonomy" id="43335"/>
    <lineage>
        <taxon>Eukaryota</taxon>
        <taxon>Viridiplantae</taxon>
        <taxon>Streptophyta</taxon>
        <taxon>Embryophyta</taxon>
        <taxon>Tracheophyta</taxon>
        <taxon>Spermatophyta</taxon>
        <taxon>Magnoliopsida</taxon>
        <taxon>eudicotyledons</taxon>
        <taxon>Gunneridae</taxon>
        <taxon>Pentapetalae</taxon>
        <taxon>rosids</taxon>
        <taxon>fabids</taxon>
        <taxon>Malpighiales</taxon>
        <taxon>Salicaceae</taxon>
        <taxon>Saliceae</taxon>
        <taxon>Populus</taxon>
    </lineage>
</organism>
<accession>A0ACC4BPY7</accession>
<proteinExistence type="predicted"/>
<reference evidence="1 2" key="1">
    <citation type="journal article" date="2024" name="Plant Biotechnol. J.">
        <title>Genome and CRISPR/Cas9 system of a widespread forest tree (Populus alba) in the world.</title>
        <authorList>
            <person name="Liu Y.J."/>
            <person name="Jiang P.F."/>
            <person name="Han X.M."/>
            <person name="Li X.Y."/>
            <person name="Wang H.M."/>
            <person name="Wang Y.J."/>
            <person name="Wang X.X."/>
            <person name="Zeng Q.Y."/>
        </authorList>
    </citation>
    <scope>NUCLEOTIDE SEQUENCE [LARGE SCALE GENOMIC DNA]</scope>
    <source>
        <strain evidence="2">cv. PAL-ZL1</strain>
    </source>
</reference>
<comment type="caution">
    <text evidence="1">The sequence shown here is derived from an EMBL/GenBank/DDBJ whole genome shotgun (WGS) entry which is preliminary data.</text>
</comment>
<keyword evidence="2" id="KW-1185">Reference proteome</keyword>
<dbReference type="Proteomes" id="UP000309997">
    <property type="component" value="Unassembled WGS sequence"/>
</dbReference>
<name>A0ACC4BPY7_POPAL</name>
<evidence type="ECO:0000313" key="1">
    <source>
        <dbReference type="EMBL" id="KAL3580207.1"/>
    </source>
</evidence>
<protein>
    <submittedName>
        <fullName evidence="1">Uncharacterized protein</fullName>
    </submittedName>
</protein>
<dbReference type="EMBL" id="RCHU02000009">
    <property type="protein sequence ID" value="KAL3580207.1"/>
    <property type="molecule type" value="Genomic_DNA"/>
</dbReference>
<sequence>MEWDLTTEEIDLHPPGLRQGKGKPRKPDYELGKNSRQSNWVSVQTRFPGFMIFFYATWLNATLTPVLVLDAIG</sequence>